<sequence length="110" mass="12192">MKQSFFIVAIVLNTTVLASVSNTANAVQFSVPSTVAENKLAGNITLINYNKRNISINGIAYKLSNTVKVYGFKGDKYINVKKLSPKMKVEFKFSRSKGKNTVTEIWVQAL</sequence>
<evidence type="ECO:0000313" key="1">
    <source>
        <dbReference type="EMBL" id="VAW97156.1"/>
    </source>
</evidence>
<protein>
    <submittedName>
        <fullName evidence="1">Uncharacterized protein</fullName>
    </submittedName>
</protein>
<gene>
    <name evidence="1" type="ORF">MNBD_GAMMA22-2223</name>
</gene>
<proteinExistence type="predicted"/>
<dbReference type="AlphaFoldDB" id="A0A3B1AWF6"/>
<accession>A0A3B1AWF6</accession>
<name>A0A3B1AWF6_9ZZZZ</name>
<organism evidence="1">
    <name type="scientific">hydrothermal vent metagenome</name>
    <dbReference type="NCBI Taxonomy" id="652676"/>
    <lineage>
        <taxon>unclassified sequences</taxon>
        <taxon>metagenomes</taxon>
        <taxon>ecological metagenomes</taxon>
    </lineage>
</organism>
<dbReference type="EMBL" id="UOFS01000033">
    <property type="protein sequence ID" value="VAW97156.1"/>
    <property type="molecule type" value="Genomic_DNA"/>
</dbReference>
<reference evidence="1" key="1">
    <citation type="submission" date="2018-06" db="EMBL/GenBank/DDBJ databases">
        <authorList>
            <person name="Zhirakovskaya E."/>
        </authorList>
    </citation>
    <scope>NUCLEOTIDE SEQUENCE</scope>
</reference>